<dbReference type="OrthoDB" id="9781415at2"/>
<dbReference type="Gene3D" id="3.40.50.1240">
    <property type="entry name" value="Phosphoglycerate mutase-like"/>
    <property type="match status" value="1"/>
</dbReference>
<dbReference type="HOGENOM" id="CLU_033323_8_4_9"/>
<feature type="active site" description="Proton donor/acceptor" evidence="2">
    <location>
        <position position="83"/>
    </location>
</feature>
<evidence type="ECO:0000313" key="4">
    <source>
        <dbReference type="EMBL" id="AGF54482.1"/>
    </source>
</evidence>
<dbReference type="GO" id="GO:0016853">
    <property type="term" value="F:isomerase activity"/>
    <property type="evidence" value="ECO:0007669"/>
    <property type="project" value="UniProtKB-KW"/>
</dbReference>
<gene>
    <name evidence="4" type="ORF">Cspa_c06970</name>
</gene>
<keyword evidence="1" id="KW-0378">Hydrolase</keyword>
<dbReference type="InterPro" id="IPR013078">
    <property type="entry name" value="His_Pase_superF_clade-1"/>
</dbReference>
<dbReference type="EMBL" id="CP004121">
    <property type="protein sequence ID" value="AGF54482.1"/>
    <property type="molecule type" value="Genomic_DNA"/>
</dbReference>
<keyword evidence="4" id="KW-0413">Isomerase</keyword>
<accession>M1MSB6</accession>
<reference evidence="4 5" key="1">
    <citation type="submission" date="2013-02" db="EMBL/GenBank/DDBJ databases">
        <title>Genome sequence of Clostridium saccharoperbutylacetonicum N1-4(HMT).</title>
        <authorList>
            <person name="Poehlein A."/>
            <person name="Daniel R."/>
        </authorList>
    </citation>
    <scope>NUCLEOTIDE SEQUENCE [LARGE SCALE GENOMIC DNA]</scope>
    <source>
        <strain evidence="5">N1-4(HMT)</strain>
    </source>
</reference>
<evidence type="ECO:0000256" key="3">
    <source>
        <dbReference type="PIRSR" id="PIRSR613078-2"/>
    </source>
</evidence>
<dbReference type="GO" id="GO:0004331">
    <property type="term" value="F:fructose-2,6-bisphosphate 2-phosphatase activity"/>
    <property type="evidence" value="ECO:0007669"/>
    <property type="project" value="TreeGrafter"/>
</dbReference>
<dbReference type="eggNOG" id="COG0406">
    <property type="taxonomic scope" value="Bacteria"/>
</dbReference>
<protein>
    <submittedName>
        <fullName evidence="4">Fructose-2,6-bisphosphatase</fullName>
        <ecNumber evidence="4">5.4.2.-</ecNumber>
    </submittedName>
</protein>
<dbReference type="EC" id="5.4.2.-" evidence="4"/>
<evidence type="ECO:0000313" key="5">
    <source>
        <dbReference type="Proteomes" id="UP000011728"/>
    </source>
</evidence>
<dbReference type="GO" id="GO:0045820">
    <property type="term" value="P:negative regulation of glycolytic process"/>
    <property type="evidence" value="ECO:0007669"/>
    <property type="project" value="TreeGrafter"/>
</dbReference>
<evidence type="ECO:0000256" key="1">
    <source>
        <dbReference type="ARBA" id="ARBA00022801"/>
    </source>
</evidence>
<dbReference type="PANTHER" id="PTHR46517">
    <property type="entry name" value="FRUCTOSE-2,6-BISPHOSPHATASE TIGAR"/>
    <property type="match status" value="1"/>
</dbReference>
<dbReference type="CDD" id="cd07067">
    <property type="entry name" value="HP_PGM_like"/>
    <property type="match status" value="1"/>
</dbReference>
<dbReference type="Pfam" id="PF00300">
    <property type="entry name" value="His_Phos_1"/>
    <property type="match status" value="1"/>
</dbReference>
<dbReference type="SUPFAM" id="SSF53254">
    <property type="entry name" value="Phosphoglycerate mutase-like"/>
    <property type="match status" value="1"/>
</dbReference>
<feature type="binding site" evidence="3">
    <location>
        <position position="61"/>
    </location>
    <ligand>
        <name>substrate</name>
    </ligand>
</feature>
<dbReference type="InterPro" id="IPR051695">
    <property type="entry name" value="Phosphoglycerate_Mutase"/>
</dbReference>
<sequence length="201" mass="23248">MKRYIYLLRHGETEFGKEKRYLGHIDCNLSSEGKYQAMRLGDIFKENKMEIKSIFSSDLIRCKDTIKLVFPEREVTYLRELREINMGIWDGLTFEEVKSKYAEDYINRGENISSFIPSNGESFIQCQMRAIAVFKEIICSTTGNIAICSHSGFIRALLCNLLNKDLKEIFDIKQSYGGINIITFDNYNFVVEGINLKNVTC</sequence>
<evidence type="ECO:0000256" key="2">
    <source>
        <dbReference type="PIRSR" id="PIRSR613078-1"/>
    </source>
</evidence>
<dbReference type="Proteomes" id="UP000011728">
    <property type="component" value="Chromosome"/>
</dbReference>
<dbReference type="STRING" id="36745.CLSAP_07430"/>
<keyword evidence="5" id="KW-1185">Reference proteome</keyword>
<dbReference type="PATRIC" id="fig|931276.5.peg.656"/>
<dbReference type="PIRSF" id="PIRSF000709">
    <property type="entry name" value="6PFK_2-Ptase"/>
    <property type="match status" value="1"/>
</dbReference>
<name>M1MSB6_9CLOT</name>
<dbReference type="SMART" id="SM00855">
    <property type="entry name" value="PGAM"/>
    <property type="match status" value="1"/>
</dbReference>
<proteinExistence type="predicted"/>
<dbReference type="GO" id="GO:0005829">
    <property type="term" value="C:cytosol"/>
    <property type="evidence" value="ECO:0007669"/>
    <property type="project" value="TreeGrafter"/>
</dbReference>
<dbReference type="AlphaFoldDB" id="M1MSB6"/>
<dbReference type="PANTHER" id="PTHR46517:SF1">
    <property type="entry name" value="FRUCTOSE-2,6-BISPHOSPHATASE TIGAR"/>
    <property type="match status" value="1"/>
</dbReference>
<dbReference type="GO" id="GO:0043456">
    <property type="term" value="P:regulation of pentose-phosphate shunt"/>
    <property type="evidence" value="ECO:0007669"/>
    <property type="project" value="TreeGrafter"/>
</dbReference>
<organism evidence="4 5">
    <name type="scientific">Clostridium saccharoperbutylacetonicum N1-4(HMT)</name>
    <dbReference type="NCBI Taxonomy" id="931276"/>
    <lineage>
        <taxon>Bacteria</taxon>
        <taxon>Bacillati</taxon>
        <taxon>Bacillota</taxon>
        <taxon>Clostridia</taxon>
        <taxon>Eubacteriales</taxon>
        <taxon>Clostridiaceae</taxon>
        <taxon>Clostridium</taxon>
    </lineage>
</organism>
<feature type="active site" description="Tele-phosphohistidine intermediate" evidence="2">
    <location>
        <position position="10"/>
    </location>
</feature>
<dbReference type="InterPro" id="IPR029033">
    <property type="entry name" value="His_PPase_superfam"/>
</dbReference>
<dbReference type="KEGG" id="csr:Cspa_c06970"/>
<dbReference type="RefSeq" id="WP_015390808.1">
    <property type="nucleotide sequence ID" value="NC_020291.1"/>
</dbReference>